<dbReference type="Gene3D" id="3.40.50.1380">
    <property type="entry name" value="Methylglyoxal synthase-like domain"/>
    <property type="match status" value="1"/>
</dbReference>
<evidence type="ECO:0000256" key="2">
    <source>
        <dbReference type="ARBA" id="ARBA00004954"/>
    </source>
</evidence>
<keyword evidence="6" id="KW-0378">Hydrolase</keyword>
<dbReference type="GO" id="GO:0006189">
    <property type="term" value="P:'de novo' IMP biosynthetic process"/>
    <property type="evidence" value="ECO:0007669"/>
    <property type="project" value="UniProtKB-UniPathway"/>
</dbReference>
<feature type="domain" description="MGS-like" evidence="10">
    <location>
        <begin position="1"/>
        <end position="135"/>
    </location>
</feature>
<name>A0A6J6LTB5_9ZZZZ</name>
<dbReference type="InterPro" id="IPR024051">
    <property type="entry name" value="AICAR_Tfase_dup_dom_sf"/>
</dbReference>
<dbReference type="PANTHER" id="PTHR11692:SF0">
    <property type="entry name" value="BIFUNCTIONAL PURINE BIOSYNTHESIS PROTEIN ATIC"/>
    <property type="match status" value="1"/>
</dbReference>
<accession>A0A6J6LTB5</accession>
<evidence type="ECO:0000256" key="9">
    <source>
        <dbReference type="ARBA" id="ARBA00050687"/>
    </source>
</evidence>
<comment type="pathway">
    <text evidence="2">Purine metabolism; IMP biosynthesis via de novo pathway; 5-formamido-1-(5-phospho-D-ribosyl)imidazole-4-carboxamide from 5-amino-1-(5-phospho-D-ribosyl)imidazole-4-carboxamide (10-formyl THF route): step 1/1.</text>
</comment>
<evidence type="ECO:0000256" key="4">
    <source>
        <dbReference type="ARBA" id="ARBA00022679"/>
    </source>
</evidence>
<reference evidence="11" key="1">
    <citation type="submission" date="2020-05" db="EMBL/GenBank/DDBJ databases">
        <authorList>
            <person name="Chiriac C."/>
            <person name="Salcher M."/>
            <person name="Ghai R."/>
            <person name="Kavagutti S V."/>
        </authorList>
    </citation>
    <scope>NUCLEOTIDE SEQUENCE</scope>
</reference>
<dbReference type="InterPro" id="IPR011607">
    <property type="entry name" value="MGS-like_dom"/>
</dbReference>
<dbReference type="Pfam" id="PF02142">
    <property type="entry name" value="MGS"/>
    <property type="match status" value="1"/>
</dbReference>
<dbReference type="InterPro" id="IPR002695">
    <property type="entry name" value="PurH-like"/>
</dbReference>
<dbReference type="GO" id="GO:0003937">
    <property type="term" value="F:IMP cyclohydrolase activity"/>
    <property type="evidence" value="ECO:0007669"/>
    <property type="project" value="UniProtKB-EC"/>
</dbReference>
<evidence type="ECO:0000256" key="6">
    <source>
        <dbReference type="ARBA" id="ARBA00022801"/>
    </source>
</evidence>
<dbReference type="FunFam" id="3.40.140.20:FF:000001">
    <property type="entry name" value="Bifunctional purine biosynthesis protein PurH"/>
    <property type="match status" value="1"/>
</dbReference>
<dbReference type="EMBL" id="CAEZWV010000005">
    <property type="protein sequence ID" value="CAB4664139.1"/>
    <property type="molecule type" value="Genomic_DNA"/>
</dbReference>
<comment type="catalytic activity">
    <reaction evidence="9">
        <text>IMP + H2O = 5-formamido-1-(5-phospho-D-ribosyl)imidazole-4-carboxamide</text>
        <dbReference type="Rhea" id="RHEA:18445"/>
        <dbReference type="ChEBI" id="CHEBI:15377"/>
        <dbReference type="ChEBI" id="CHEBI:58053"/>
        <dbReference type="ChEBI" id="CHEBI:58467"/>
        <dbReference type="EC" id="3.5.4.10"/>
    </reaction>
</comment>
<evidence type="ECO:0000313" key="11">
    <source>
        <dbReference type="EMBL" id="CAB4664139.1"/>
    </source>
</evidence>
<dbReference type="GO" id="GO:0004643">
    <property type="term" value="F:phosphoribosylaminoimidazolecarboxamide formyltransferase activity"/>
    <property type="evidence" value="ECO:0007669"/>
    <property type="project" value="UniProtKB-EC"/>
</dbReference>
<dbReference type="Pfam" id="PF01808">
    <property type="entry name" value="AICARFT_IMPCHas"/>
    <property type="match status" value="1"/>
</dbReference>
<dbReference type="SMART" id="SM00851">
    <property type="entry name" value="MGS"/>
    <property type="match status" value="1"/>
</dbReference>
<evidence type="ECO:0000256" key="7">
    <source>
        <dbReference type="ARBA" id="ARBA00023268"/>
    </source>
</evidence>
<keyword evidence="5" id="KW-0658">Purine biosynthesis</keyword>
<dbReference type="UniPathway" id="UPA00074">
    <property type="reaction ID" value="UER00133"/>
</dbReference>
<dbReference type="NCBIfam" id="TIGR00355">
    <property type="entry name" value="purH"/>
    <property type="match status" value="1"/>
</dbReference>
<comment type="catalytic activity">
    <reaction evidence="8">
        <text>(6R)-10-formyltetrahydrofolate + 5-amino-1-(5-phospho-beta-D-ribosyl)imidazole-4-carboxamide = 5-formamido-1-(5-phospho-D-ribosyl)imidazole-4-carboxamide + (6S)-5,6,7,8-tetrahydrofolate</text>
        <dbReference type="Rhea" id="RHEA:22192"/>
        <dbReference type="ChEBI" id="CHEBI:57453"/>
        <dbReference type="ChEBI" id="CHEBI:58467"/>
        <dbReference type="ChEBI" id="CHEBI:58475"/>
        <dbReference type="ChEBI" id="CHEBI:195366"/>
        <dbReference type="EC" id="2.1.2.3"/>
    </reaction>
</comment>
<evidence type="ECO:0000259" key="10">
    <source>
        <dbReference type="PROSITE" id="PS51855"/>
    </source>
</evidence>
<sequence length="502" mass="53175">MPRALLSVYDKTGIVEFASALRALGWTLLSSGGTAKALTDAGIDVTDVAELTGLDPILDHRVVTLHPNVHGGILADRDKPEHLEELEKHGIEEIDLVVVNLYPFGSKPSVELIDVGGPAMVRAAAKNFAHVGVVVDTADYADVLEMIEGGYFGISARRILAQKAFRITSAYDAAIASWLADESPDRASATVPPILTMVAERAEVLRYGENPHQTGARYRLPGVESWWDSAQQLNGKEMSYLNVFDTEAAWQLVSRFDRPAAVVVKHANPCGVALGETILQAYMRAHEADPISAFGGIIAVNGEVNAETALEISKVFTEVVIAPSFSADALEILSGKENLRLLEAVAPFNSMAINVRSIDGGLLVQSVDEVDEPLDDFTIATDRAPTAEEWQSLLLAWQTVAATWSNAIVLANGDVVVGVGGGQPNRVDAARIAIGRAGQSAKGSVAASDAFFPFGDTVEALAAAGVTAVIQPGGSVRDSASITAANTHGIAMVLTGTRHFRH</sequence>
<dbReference type="NCBIfam" id="NF002049">
    <property type="entry name" value="PRK00881.1"/>
    <property type="match status" value="1"/>
</dbReference>
<keyword evidence="7" id="KW-0511">Multifunctional enzyme</keyword>
<dbReference type="InterPro" id="IPR016193">
    <property type="entry name" value="Cytidine_deaminase-like"/>
</dbReference>
<dbReference type="FunFam" id="3.40.50.1380:FF:000001">
    <property type="entry name" value="Bifunctional purine biosynthesis protein PurH"/>
    <property type="match status" value="1"/>
</dbReference>
<dbReference type="SMART" id="SM00798">
    <property type="entry name" value="AICARFT_IMPCHas"/>
    <property type="match status" value="1"/>
</dbReference>
<dbReference type="GO" id="GO:0005829">
    <property type="term" value="C:cytosol"/>
    <property type="evidence" value="ECO:0007669"/>
    <property type="project" value="TreeGrafter"/>
</dbReference>
<dbReference type="HAMAP" id="MF_00139">
    <property type="entry name" value="PurH"/>
    <property type="match status" value="1"/>
</dbReference>
<dbReference type="PIRSF" id="PIRSF000414">
    <property type="entry name" value="AICARFT_IMPCHas"/>
    <property type="match status" value="1"/>
</dbReference>
<dbReference type="PROSITE" id="PS51855">
    <property type="entry name" value="MGS"/>
    <property type="match status" value="1"/>
</dbReference>
<evidence type="ECO:0000256" key="5">
    <source>
        <dbReference type="ARBA" id="ARBA00022755"/>
    </source>
</evidence>
<gene>
    <name evidence="11" type="ORF">UFOPK2295_00393</name>
</gene>
<comment type="similarity">
    <text evidence="3">Belongs to the PurH family.</text>
</comment>
<proteinExistence type="inferred from homology"/>
<organism evidence="11">
    <name type="scientific">freshwater metagenome</name>
    <dbReference type="NCBI Taxonomy" id="449393"/>
    <lineage>
        <taxon>unclassified sequences</taxon>
        <taxon>metagenomes</taxon>
        <taxon>ecological metagenomes</taxon>
    </lineage>
</organism>
<keyword evidence="4" id="KW-0808">Transferase</keyword>
<protein>
    <submittedName>
        <fullName evidence="11">Unannotated protein</fullName>
    </submittedName>
</protein>
<dbReference type="InterPro" id="IPR036914">
    <property type="entry name" value="MGS-like_dom_sf"/>
</dbReference>
<comment type="pathway">
    <text evidence="1">Purine metabolism; IMP biosynthesis via de novo pathway; IMP from 5-formamido-1-(5-phospho-D-ribosyl)imidazole-4-carboxamide: step 1/1.</text>
</comment>
<evidence type="ECO:0000256" key="1">
    <source>
        <dbReference type="ARBA" id="ARBA00004844"/>
    </source>
</evidence>
<dbReference type="PANTHER" id="PTHR11692">
    <property type="entry name" value="BIFUNCTIONAL PURINE BIOSYNTHESIS PROTEIN PURH"/>
    <property type="match status" value="1"/>
</dbReference>
<evidence type="ECO:0000256" key="3">
    <source>
        <dbReference type="ARBA" id="ARBA00007667"/>
    </source>
</evidence>
<dbReference type="Gene3D" id="3.40.140.20">
    <property type="match status" value="2"/>
</dbReference>
<evidence type="ECO:0000256" key="8">
    <source>
        <dbReference type="ARBA" id="ARBA00050488"/>
    </source>
</evidence>
<dbReference type="AlphaFoldDB" id="A0A6J6LTB5"/>
<dbReference type="SUPFAM" id="SSF53927">
    <property type="entry name" value="Cytidine deaminase-like"/>
    <property type="match status" value="1"/>
</dbReference>
<dbReference type="SUPFAM" id="SSF52335">
    <property type="entry name" value="Methylglyoxal synthase-like"/>
    <property type="match status" value="1"/>
</dbReference>